<comment type="caution">
    <text evidence="3">The sequence shown here is derived from an EMBL/GenBank/DDBJ whole genome shotgun (WGS) entry which is preliminary data.</text>
</comment>
<protein>
    <submittedName>
        <fullName evidence="3">SDR family oxidoreductase</fullName>
        <ecNumber evidence="3">1.-.-.-</ecNumber>
    </submittedName>
</protein>
<comment type="similarity">
    <text evidence="1">Belongs to the short-chain dehydrogenases/reductases (SDR) family.</text>
</comment>
<dbReference type="PANTHER" id="PTHR42760">
    <property type="entry name" value="SHORT-CHAIN DEHYDROGENASES/REDUCTASES FAMILY MEMBER"/>
    <property type="match status" value="1"/>
</dbReference>
<dbReference type="EC" id="1.-.-.-" evidence="3"/>
<keyword evidence="2 3" id="KW-0560">Oxidoreductase</keyword>
<dbReference type="Gene3D" id="3.40.50.720">
    <property type="entry name" value="NAD(P)-binding Rossmann-like Domain"/>
    <property type="match status" value="1"/>
</dbReference>
<dbReference type="SUPFAM" id="SSF51735">
    <property type="entry name" value="NAD(P)-binding Rossmann-fold domains"/>
    <property type="match status" value="1"/>
</dbReference>
<evidence type="ECO:0000313" key="3">
    <source>
        <dbReference type="EMBL" id="MDO6452829.1"/>
    </source>
</evidence>
<name>A0AAW7XIB7_9GAMM</name>
<accession>A0AAW7XIB7</accession>
<evidence type="ECO:0000256" key="2">
    <source>
        <dbReference type="ARBA" id="ARBA00023002"/>
    </source>
</evidence>
<dbReference type="FunFam" id="3.40.50.720:FF:000084">
    <property type="entry name" value="Short-chain dehydrogenase reductase"/>
    <property type="match status" value="1"/>
</dbReference>
<dbReference type="AlphaFoldDB" id="A0AAW7XIB7"/>
<gene>
    <name evidence="3" type="ORF">Q4490_04560</name>
</gene>
<dbReference type="GO" id="GO:0016616">
    <property type="term" value="F:oxidoreductase activity, acting on the CH-OH group of donors, NAD or NADP as acceptor"/>
    <property type="evidence" value="ECO:0007669"/>
    <property type="project" value="TreeGrafter"/>
</dbReference>
<proteinExistence type="inferred from homology"/>
<sequence length="260" mass="27610">MFGDLVGKRVLITGSTAGIGLAVAKLFAHKGAKVALNGRTLSPAAESALKEVRELANEGDVIFIPADLTQSSECEKLVNSFVAEFGGIDVLINNAGGLGGRSSLEDIDDEFYDKVMDLNARSALMVTRYSIPYLRSSAAESGTTSSVISTGSIAGREGGGLGASLYAASKAWLHNVHRNWVKEYTKDNIRFNIIAPGTIDTDFHADKSDELKEKIASTIAFGRFGLSEEMAPSFAFFASHNCSGYITGQILDVNGGQMCP</sequence>
<dbReference type="RefSeq" id="WP_303476978.1">
    <property type="nucleotide sequence ID" value="NZ_JAUOPG010000002.1"/>
</dbReference>
<dbReference type="Pfam" id="PF13561">
    <property type="entry name" value="adh_short_C2"/>
    <property type="match status" value="1"/>
</dbReference>
<dbReference type="CDD" id="cd05233">
    <property type="entry name" value="SDR_c"/>
    <property type="match status" value="1"/>
</dbReference>
<evidence type="ECO:0000313" key="4">
    <source>
        <dbReference type="Proteomes" id="UP001169862"/>
    </source>
</evidence>
<reference evidence="3" key="1">
    <citation type="submission" date="2023-07" db="EMBL/GenBank/DDBJ databases">
        <title>Genome content predicts the carbon catabolic preferences of heterotrophic bacteria.</title>
        <authorList>
            <person name="Gralka M."/>
        </authorList>
    </citation>
    <scope>NUCLEOTIDE SEQUENCE</scope>
    <source>
        <strain evidence="3">I2M16</strain>
    </source>
</reference>
<dbReference type="InterPro" id="IPR002347">
    <property type="entry name" value="SDR_fam"/>
</dbReference>
<dbReference type="PRINTS" id="PR00081">
    <property type="entry name" value="GDHRDH"/>
</dbReference>
<dbReference type="Proteomes" id="UP001169862">
    <property type="component" value="Unassembled WGS sequence"/>
</dbReference>
<dbReference type="InterPro" id="IPR036291">
    <property type="entry name" value="NAD(P)-bd_dom_sf"/>
</dbReference>
<dbReference type="PANTHER" id="PTHR42760:SF133">
    <property type="entry name" value="3-OXOACYL-[ACYL-CARRIER-PROTEIN] REDUCTASE"/>
    <property type="match status" value="1"/>
</dbReference>
<evidence type="ECO:0000256" key="1">
    <source>
        <dbReference type="ARBA" id="ARBA00006484"/>
    </source>
</evidence>
<dbReference type="EMBL" id="JAUOPG010000002">
    <property type="protein sequence ID" value="MDO6452829.1"/>
    <property type="molecule type" value="Genomic_DNA"/>
</dbReference>
<organism evidence="3 4">
    <name type="scientific">Neptunomonas phycophila</name>
    <dbReference type="NCBI Taxonomy" id="1572645"/>
    <lineage>
        <taxon>Bacteria</taxon>
        <taxon>Pseudomonadati</taxon>
        <taxon>Pseudomonadota</taxon>
        <taxon>Gammaproteobacteria</taxon>
        <taxon>Oceanospirillales</taxon>
        <taxon>Oceanospirillaceae</taxon>
        <taxon>Neptunomonas</taxon>
    </lineage>
</organism>